<gene>
    <name evidence="2" type="ORF">BaRGS_00037450</name>
</gene>
<dbReference type="EMBL" id="JACVVK020000561">
    <property type="protein sequence ID" value="KAK7466013.1"/>
    <property type="molecule type" value="Genomic_DNA"/>
</dbReference>
<evidence type="ECO:0000313" key="2">
    <source>
        <dbReference type="EMBL" id="KAK7466013.1"/>
    </source>
</evidence>
<comment type="caution">
    <text evidence="2">The sequence shown here is derived from an EMBL/GenBank/DDBJ whole genome shotgun (WGS) entry which is preliminary data.</text>
</comment>
<keyword evidence="3" id="KW-1185">Reference proteome</keyword>
<protein>
    <recommendedName>
        <fullName evidence="1">Tyrosine-protein phosphatase domain-containing protein</fullName>
    </recommendedName>
</protein>
<name>A0ABD0J9G9_9CAEN</name>
<dbReference type="AlphaFoldDB" id="A0ABD0J9G9"/>
<dbReference type="PANTHER" id="PTHR19134">
    <property type="entry name" value="RECEPTOR-TYPE TYROSINE-PROTEIN PHOSPHATASE"/>
    <property type="match status" value="1"/>
</dbReference>
<sequence length="164" mass="18427">MTTTGGYITGYTDGSGRGLDYIAGQSPFDDASVLDIWRLIHQNCVTSVVVMSRVIEEGTLKCTQYWPDIGKAEYGPFKVTVIDQFTYAHFTERLLSVKLRRRRNTNVLLVRIFCFTGWPDRGIPQDPVPLLEMRNRVRKTHGTDPNPILVHCETGQAGPPSLSL</sequence>
<accession>A0ABD0J9G9</accession>
<dbReference type="PANTHER" id="PTHR19134:SF449">
    <property type="entry name" value="TYROSINE-PROTEIN PHOSPHATASE 1"/>
    <property type="match status" value="1"/>
</dbReference>
<dbReference type="PROSITE" id="PS50055">
    <property type="entry name" value="TYR_PHOSPHATASE_PTP"/>
    <property type="match status" value="1"/>
</dbReference>
<dbReference type="InterPro" id="IPR029021">
    <property type="entry name" value="Prot-tyrosine_phosphatase-like"/>
</dbReference>
<organism evidence="2 3">
    <name type="scientific">Batillaria attramentaria</name>
    <dbReference type="NCBI Taxonomy" id="370345"/>
    <lineage>
        <taxon>Eukaryota</taxon>
        <taxon>Metazoa</taxon>
        <taxon>Spiralia</taxon>
        <taxon>Lophotrochozoa</taxon>
        <taxon>Mollusca</taxon>
        <taxon>Gastropoda</taxon>
        <taxon>Caenogastropoda</taxon>
        <taxon>Sorbeoconcha</taxon>
        <taxon>Cerithioidea</taxon>
        <taxon>Batillariidae</taxon>
        <taxon>Batillaria</taxon>
    </lineage>
</organism>
<dbReference type="InterPro" id="IPR050348">
    <property type="entry name" value="Protein-Tyr_Phosphatase"/>
</dbReference>
<dbReference type="Gene3D" id="3.90.190.10">
    <property type="entry name" value="Protein tyrosine phosphatase superfamily"/>
    <property type="match status" value="1"/>
</dbReference>
<dbReference type="SUPFAM" id="SSF52799">
    <property type="entry name" value="(Phosphotyrosine protein) phosphatases II"/>
    <property type="match status" value="1"/>
</dbReference>
<dbReference type="CDD" id="cd00047">
    <property type="entry name" value="PTPc"/>
    <property type="match status" value="1"/>
</dbReference>
<dbReference type="SMART" id="SM00194">
    <property type="entry name" value="PTPc"/>
    <property type="match status" value="1"/>
</dbReference>
<dbReference type="Pfam" id="PF00102">
    <property type="entry name" value="Y_phosphatase"/>
    <property type="match status" value="1"/>
</dbReference>
<feature type="domain" description="Tyrosine-protein phosphatase" evidence="1">
    <location>
        <begin position="1"/>
        <end position="155"/>
    </location>
</feature>
<evidence type="ECO:0000259" key="1">
    <source>
        <dbReference type="PROSITE" id="PS50055"/>
    </source>
</evidence>
<evidence type="ECO:0000313" key="3">
    <source>
        <dbReference type="Proteomes" id="UP001519460"/>
    </source>
</evidence>
<dbReference type="Proteomes" id="UP001519460">
    <property type="component" value="Unassembled WGS sequence"/>
</dbReference>
<proteinExistence type="predicted"/>
<reference evidence="2 3" key="1">
    <citation type="journal article" date="2023" name="Sci. Data">
        <title>Genome assembly of the Korean intertidal mud-creeper Batillaria attramentaria.</title>
        <authorList>
            <person name="Patra A.K."/>
            <person name="Ho P.T."/>
            <person name="Jun S."/>
            <person name="Lee S.J."/>
            <person name="Kim Y."/>
            <person name="Won Y.J."/>
        </authorList>
    </citation>
    <scope>NUCLEOTIDE SEQUENCE [LARGE SCALE GENOMIC DNA]</scope>
    <source>
        <strain evidence="2">Wonlab-2016</strain>
    </source>
</reference>
<dbReference type="InterPro" id="IPR000242">
    <property type="entry name" value="PTP_cat"/>
</dbReference>